<sequence length="24" mass="2652">MKLKKNRGINTINGAIGHEITTLE</sequence>
<protein>
    <submittedName>
        <fullName evidence="1">Uncharacterized protein</fullName>
    </submittedName>
</protein>
<name>A0A1R3GA63_COCAP</name>
<proteinExistence type="predicted"/>
<dbReference type="Gramene" id="OMO54951">
    <property type="protein sequence ID" value="OMO54951"/>
    <property type="gene ID" value="CCACVL1_27453"/>
</dbReference>
<evidence type="ECO:0000313" key="2">
    <source>
        <dbReference type="Proteomes" id="UP000188268"/>
    </source>
</evidence>
<keyword evidence="2" id="KW-1185">Reference proteome</keyword>
<organism evidence="1 2">
    <name type="scientific">Corchorus capsularis</name>
    <name type="common">Jute</name>
    <dbReference type="NCBI Taxonomy" id="210143"/>
    <lineage>
        <taxon>Eukaryota</taxon>
        <taxon>Viridiplantae</taxon>
        <taxon>Streptophyta</taxon>
        <taxon>Embryophyta</taxon>
        <taxon>Tracheophyta</taxon>
        <taxon>Spermatophyta</taxon>
        <taxon>Magnoliopsida</taxon>
        <taxon>eudicotyledons</taxon>
        <taxon>Gunneridae</taxon>
        <taxon>Pentapetalae</taxon>
        <taxon>rosids</taxon>
        <taxon>malvids</taxon>
        <taxon>Malvales</taxon>
        <taxon>Malvaceae</taxon>
        <taxon>Grewioideae</taxon>
        <taxon>Apeibeae</taxon>
        <taxon>Corchorus</taxon>
    </lineage>
</organism>
<evidence type="ECO:0000313" key="1">
    <source>
        <dbReference type="EMBL" id="OMO54951.1"/>
    </source>
</evidence>
<gene>
    <name evidence="1" type="ORF">CCACVL1_27453</name>
</gene>
<comment type="caution">
    <text evidence="1">The sequence shown here is derived from an EMBL/GenBank/DDBJ whole genome shotgun (WGS) entry which is preliminary data.</text>
</comment>
<reference evidence="1 2" key="1">
    <citation type="submission" date="2013-09" db="EMBL/GenBank/DDBJ databases">
        <title>Corchorus capsularis genome sequencing.</title>
        <authorList>
            <person name="Alam M."/>
            <person name="Haque M.S."/>
            <person name="Islam M.S."/>
            <person name="Emdad E.M."/>
            <person name="Islam M.M."/>
            <person name="Ahmed B."/>
            <person name="Halim A."/>
            <person name="Hossen Q.M.M."/>
            <person name="Hossain M.Z."/>
            <person name="Ahmed R."/>
            <person name="Khan M.M."/>
            <person name="Islam R."/>
            <person name="Rashid M.M."/>
            <person name="Khan S.A."/>
            <person name="Rahman M.S."/>
            <person name="Alam M."/>
        </authorList>
    </citation>
    <scope>NUCLEOTIDE SEQUENCE [LARGE SCALE GENOMIC DNA]</scope>
    <source>
        <strain evidence="2">cv. CVL-1</strain>
        <tissue evidence="1">Whole seedling</tissue>
    </source>
</reference>
<dbReference type="AlphaFoldDB" id="A0A1R3GA63"/>
<dbReference type="Proteomes" id="UP000188268">
    <property type="component" value="Unassembled WGS sequence"/>
</dbReference>
<dbReference type="EMBL" id="AWWV01014825">
    <property type="protein sequence ID" value="OMO54951.1"/>
    <property type="molecule type" value="Genomic_DNA"/>
</dbReference>
<accession>A0A1R3GA63</accession>
<feature type="non-terminal residue" evidence="1">
    <location>
        <position position="24"/>
    </location>
</feature>